<evidence type="ECO:0000313" key="9">
    <source>
        <dbReference type="Proteomes" id="UP000008983"/>
    </source>
</evidence>
<dbReference type="STRING" id="857967.G0QQN9"/>
<dbReference type="GeneID" id="14908629"/>
<dbReference type="GO" id="GO:0005737">
    <property type="term" value="C:cytoplasm"/>
    <property type="evidence" value="ECO:0007669"/>
    <property type="project" value="UniProtKB-SubCell"/>
</dbReference>
<evidence type="ECO:0000256" key="4">
    <source>
        <dbReference type="ARBA" id="ARBA00021436"/>
    </source>
</evidence>
<accession>G0QQN9</accession>
<dbReference type="PANTHER" id="PTHR33588:SF1">
    <property type="entry name" value="CILIA- AND FLAGELLA-ASSOCIATED PROTEIN 299"/>
    <property type="match status" value="1"/>
</dbReference>
<comment type="function">
    <text evidence="1">May be involved in spermatogenesis.</text>
</comment>
<reference evidence="8 9" key="1">
    <citation type="submission" date="2011-07" db="EMBL/GenBank/DDBJ databases">
        <authorList>
            <person name="Coyne R."/>
            <person name="Brami D."/>
            <person name="Johnson J."/>
            <person name="Hostetler J."/>
            <person name="Hannick L."/>
            <person name="Clark T."/>
            <person name="Cassidy-Hanley D."/>
            <person name="Inman J."/>
        </authorList>
    </citation>
    <scope>NUCLEOTIDE SEQUENCE [LARGE SCALE GENOMIC DNA]</scope>
    <source>
        <strain evidence="8 9">G5</strain>
    </source>
</reference>
<dbReference type="OMA" id="QFGMANP"/>
<evidence type="ECO:0000256" key="2">
    <source>
        <dbReference type="ARBA" id="ARBA00004123"/>
    </source>
</evidence>
<evidence type="ECO:0000256" key="7">
    <source>
        <dbReference type="SAM" id="MobiDB-lite"/>
    </source>
</evidence>
<dbReference type="RefSeq" id="XP_004036457.1">
    <property type="nucleotide sequence ID" value="XM_004036409.1"/>
</dbReference>
<protein>
    <recommendedName>
        <fullName evidence="4">Cilia- and flagella-associated protein 299</fullName>
    </recommendedName>
</protein>
<gene>
    <name evidence="8" type="ORF">IMG5_081860</name>
</gene>
<keyword evidence="6" id="KW-0539">Nucleus</keyword>
<dbReference type="eggNOG" id="ENOG502QSP8">
    <property type="taxonomic scope" value="Eukaryota"/>
</dbReference>
<dbReference type="PANTHER" id="PTHR33588">
    <property type="entry name" value="CILIA- AND FLAGELLA-ASSOCIATED PROTEIN 299"/>
    <property type="match status" value="1"/>
</dbReference>
<feature type="region of interest" description="Disordered" evidence="7">
    <location>
        <begin position="68"/>
        <end position="87"/>
    </location>
</feature>
<keyword evidence="9" id="KW-1185">Reference proteome</keyword>
<organism evidence="8 9">
    <name type="scientific">Ichthyophthirius multifiliis</name>
    <name type="common">White spot disease agent</name>
    <name type="synonym">Ich</name>
    <dbReference type="NCBI Taxonomy" id="5932"/>
    <lineage>
        <taxon>Eukaryota</taxon>
        <taxon>Sar</taxon>
        <taxon>Alveolata</taxon>
        <taxon>Ciliophora</taxon>
        <taxon>Intramacronucleata</taxon>
        <taxon>Oligohymenophorea</taxon>
        <taxon>Hymenostomatida</taxon>
        <taxon>Ophryoglenina</taxon>
        <taxon>Ichthyophthirius</taxon>
    </lineage>
</organism>
<dbReference type="GO" id="GO:0005634">
    <property type="term" value="C:nucleus"/>
    <property type="evidence" value="ECO:0007669"/>
    <property type="project" value="UniProtKB-SubCell"/>
</dbReference>
<dbReference type="OrthoDB" id="2136125at2759"/>
<evidence type="ECO:0000313" key="8">
    <source>
        <dbReference type="EMBL" id="EGR32471.1"/>
    </source>
</evidence>
<sequence>MIADDFESEFYDTSLDKFETYEQYLDEHITAEDMFYLEDRELARQLREQNNHNAKTEILTREQFEAKKQAAKEAKNNQNKDKTKSLAHTEIKNKAALEKCDFLKALAAREQDVLNGLKQKILNRILKGKKNFYQGLLT</sequence>
<dbReference type="Pfam" id="PF14713">
    <property type="entry name" value="DUF4464"/>
    <property type="match status" value="1"/>
</dbReference>
<name>G0QQN9_ICHMU</name>
<dbReference type="AlphaFoldDB" id="G0QQN9"/>
<evidence type="ECO:0000256" key="1">
    <source>
        <dbReference type="ARBA" id="ARBA00003056"/>
    </source>
</evidence>
<dbReference type="InterPro" id="IPR027887">
    <property type="entry name" value="DUF4464"/>
</dbReference>
<comment type="subcellular location">
    <subcellularLocation>
        <location evidence="3">Cytoplasm</location>
    </subcellularLocation>
    <subcellularLocation>
        <location evidence="2">Nucleus</location>
    </subcellularLocation>
</comment>
<dbReference type="Proteomes" id="UP000008983">
    <property type="component" value="Unassembled WGS sequence"/>
</dbReference>
<dbReference type="InParanoid" id="G0QQN9"/>
<evidence type="ECO:0000256" key="3">
    <source>
        <dbReference type="ARBA" id="ARBA00004496"/>
    </source>
</evidence>
<proteinExistence type="predicted"/>
<evidence type="ECO:0000256" key="6">
    <source>
        <dbReference type="ARBA" id="ARBA00023242"/>
    </source>
</evidence>
<keyword evidence="5" id="KW-0963">Cytoplasm</keyword>
<evidence type="ECO:0000256" key="5">
    <source>
        <dbReference type="ARBA" id="ARBA00022490"/>
    </source>
</evidence>
<dbReference type="EMBL" id="GL983662">
    <property type="protein sequence ID" value="EGR32471.1"/>
    <property type="molecule type" value="Genomic_DNA"/>
</dbReference>